<feature type="transmembrane region" description="Helical" evidence="1">
    <location>
        <begin position="151"/>
        <end position="173"/>
    </location>
</feature>
<evidence type="ECO:0000313" key="3">
    <source>
        <dbReference type="Proteomes" id="UP000294901"/>
    </source>
</evidence>
<organism evidence="2 3">
    <name type="scientific">Paractinoplanes brasiliensis</name>
    <dbReference type="NCBI Taxonomy" id="52695"/>
    <lineage>
        <taxon>Bacteria</taxon>
        <taxon>Bacillati</taxon>
        <taxon>Actinomycetota</taxon>
        <taxon>Actinomycetes</taxon>
        <taxon>Micromonosporales</taxon>
        <taxon>Micromonosporaceae</taxon>
        <taxon>Paractinoplanes</taxon>
    </lineage>
</organism>
<feature type="transmembrane region" description="Helical" evidence="1">
    <location>
        <begin position="121"/>
        <end position="139"/>
    </location>
</feature>
<evidence type="ECO:0000256" key="1">
    <source>
        <dbReference type="SAM" id="Phobius"/>
    </source>
</evidence>
<reference evidence="2 3" key="1">
    <citation type="submission" date="2019-03" db="EMBL/GenBank/DDBJ databases">
        <title>Sequencing the genomes of 1000 actinobacteria strains.</title>
        <authorList>
            <person name="Klenk H.-P."/>
        </authorList>
    </citation>
    <scope>NUCLEOTIDE SEQUENCE [LARGE SCALE GENOMIC DNA]</scope>
    <source>
        <strain evidence="2 3">DSM 43805</strain>
    </source>
</reference>
<evidence type="ECO:0000313" key="2">
    <source>
        <dbReference type="EMBL" id="TDO31083.1"/>
    </source>
</evidence>
<gene>
    <name evidence="2" type="ORF">C8E87_6493</name>
</gene>
<feature type="transmembrane region" description="Helical" evidence="1">
    <location>
        <begin position="264"/>
        <end position="283"/>
    </location>
</feature>
<proteinExistence type="predicted"/>
<feature type="transmembrane region" description="Helical" evidence="1">
    <location>
        <begin position="92"/>
        <end position="115"/>
    </location>
</feature>
<keyword evidence="1" id="KW-1133">Transmembrane helix</keyword>
<dbReference type="OrthoDB" id="3290504at2"/>
<dbReference type="AlphaFoldDB" id="A0A4R6J6G7"/>
<keyword evidence="1" id="KW-0472">Membrane</keyword>
<name>A0A4R6J6G7_9ACTN</name>
<keyword evidence="3" id="KW-1185">Reference proteome</keyword>
<protein>
    <submittedName>
        <fullName evidence="2">Uncharacterized protein</fullName>
    </submittedName>
</protein>
<feature type="transmembrane region" description="Helical" evidence="1">
    <location>
        <begin position="193"/>
        <end position="212"/>
    </location>
</feature>
<dbReference type="RefSeq" id="WP_133877246.1">
    <property type="nucleotide sequence ID" value="NZ_BOMD01000047.1"/>
</dbReference>
<dbReference type="Proteomes" id="UP000294901">
    <property type="component" value="Unassembled WGS sequence"/>
</dbReference>
<sequence length="299" mass="30436">MIARVVAGAVAWAAAALWAYGMAVLQPLCEPGSAFWESAENNSYWARDVRWGAILAVTAALWAATRGVAAPVVGVGWLGADLAFDRMDPGTATVTASAAGVGLILTAVVVFLGRPPARRRGLVWAALACVLAAGLVARLESPTDTEPQLGPSRLAAFAVLVAAAAFCLTVARYPWWATAGIVALLAPVAVPGAPLWVSFLLLVTAAAGILALRRPGVRVGVLVATLVTVPISLVAVLLLLLQAARPFTALAGNEPINGADSDPSLVLSAVATALVCFAIVRLCSAGVTRGSSAGVARFS</sequence>
<accession>A0A4R6J6G7</accession>
<feature type="transmembrane region" description="Helical" evidence="1">
    <location>
        <begin position="219"/>
        <end position="244"/>
    </location>
</feature>
<keyword evidence="1" id="KW-0812">Transmembrane</keyword>
<dbReference type="EMBL" id="SNWR01000002">
    <property type="protein sequence ID" value="TDO31083.1"/>
    <property type="molecule type" value="Genomic_DNA"/>
</dbReference>
<comment type="caution">
    <text evidence="2">The sequence shown here is derived from an EMBL/GenBank/DDBJ whole genome shotgun (WGS) entry which is preliminary data.</text>
</comment>